<geneLocation type="plasmid" evidence="1 2">
    <name>unnamed</name>
</geneLocation>
<organism evidence="1 2">
    <name type="scientific">Limosilactobacillus reuteri</name>
    <name type="common">Lactobacillus reuteri</name>
    <dbReference type="NCBI Taxonomy" id="1598"/>
    <lineage>
        <taxon>Bacteria</taxon>
        <taxon>Bacillati</taxon>
        <taxon>Bacillota</taxon>
        <taxon>Bacilli</taxon>
        <taxon>Lactobacillales</taxon>
        <taxon>Lactobacillaceae</taxon>
        <taxon>Limosilactobacillus</taxon>
    </lineage>
</organism>
<dbReference type="RefSeq" id="WP_144227906.1">
    <property type="nucleotide sequence ID" value="NZ_CP041677.1"/>
</dbReference>
<dbReference type="EMBL" id="CP041677">
    <property type="protein sequence ID" value="QDR73598.1"/>
    <property type="molecule type" value="Genomic_DNA"/>
</dbReference>
<sequence length="417" mass="48728">MQNADQVKTDDQQVRSTLREYLLKGMLNYLKKNPLTLMGKTVPAVEYPADYEWQPLTDGHEVYQFVQGQSNYPGEYDEMTDLMSLLRDDLIRVDLPGYPGINWLDTADDFVDQHPQMVLLAFQKLSKDQLGDFYTSFSDEVLEDYGNEAGIDPDPVTRAKWLLEKLDGQVDQEARDSYENEMEYTIALLFKKYYMFELSFPDIVSQTVEMTIQDQWTKHYQKDFQQAQHDALPAGFQSIMVQTKQVKNKKQRERAQLLVWLSTINQLTPYLNSATNRITQSNVRWKYLIEEGYMADEVYDFKKRVLSNLKDEPGVTILHESTNDGNLSFYWYHIEIGQLVFNFRLPMFTGLQWLQSTEHYAPIQQPLHEGPKFGQLNDDDAFLVAANWNIIEQMRKLVPTAFPHGFKPTGTNRFYFD</sequence>
<protein>
    <submittedName>
        <fullName evidence="1">Uncharacterized protein</fullName>
    </submittedName>
</protein>
<evidence type="ECO:0000313" key="2">
    <source>
        <dbReference type="Proteomes" id="UP000316394"/>
    </source>
</evidence>
<dbReference type="Proteomes" id="UP000316394">
    <property type="component" value="Plasmid unnamed"/>
</dbReference>
<gene>
    <name evidence="1" type="ORF">FOD75_10905</name>
</gene>
<keyword evidence="1" id="KW-0614">Plasmid</keyword>
<accession>A0A517D8B9</accession>
<dbReference type="AlphaFoldDB" id="A0A517D8B9"/>
<name>A0A517D8B9_LIMRT</name>
<evidence type="ECO:0000313" key="1">
    <source>
        <dbReference type="EMBL" id="QDR73598.1"/>
    </source>
</evidence>
<reference evidence="1 2" key="1">
    <citation type="submission" date="2019-07" db="EMBL/GenBank/DDBJ databases">
        <title>Gastrointestinal microbiota of Peromyscus leucopus, the white-footed mouse.</title>
        <authorList>
            <person name="Milovic A."/>
            <person name="Bassam K."/>
            <person name="Barbour A.G."/>
        </authorList>
    </citation>
    <scope>NUCLEOTIDE SEQUENCE [LARGE SCALE GENOMIC DNA]</scope>
    <source>
        <strain evidence="1 2">LL7</strain>
        <plasmid evidence="1 2">unnamed</plasmid>
    </source>
</reference>
<proteinExistence type="predicted"/>